<dbReference type="PANTHER" id="PTHR42718">
    <property type="entry name" value="MAJOR FACILITATOR SUPERFAMILY MULTIDRUG TRANSPORTER MFSC"/>
    <property type="match status" value="1"/>
</dbReference>
<feature type="region of interest" description="Disordered" evidence="8">
    <location>
        <begin position="147"/>
        <end position="171"/>
    </location>
</feature>
<feature type="domain" description="Major facilitator superfamily (MFS) profile" evidence="10">
    <location>
        <begin position="1"/>
        <end position="171"/>
    </location>
</feature>
<keyword evidence="12" id="KW-1185">Reference proteome</keyword>
<evidence type="ECO:0000256" key="1">
    <source>
        <dbReference type="ARBA" id="ARBA00004651"/>
    </source>
</evidence>
<evidence type="ECO:0000256" key="6">
    <source>
        <dbReference type="ARBA" id="ARBA00023136"/>
    </source>
</evidence>
<evidence type="ECO:0000256" key="3">
    <source>
        <dbReference type="ARBA" id="ARBA00022475"/>
    </source>
</evidence>
<dbReference type="Gene3D" id="1.20.1250.20">
    <property type="entry name" value="MFS general substrate transporter like domains"/>
    <property type="match status" value="1"/>
</dbReference>
<evidence type="ECO:0000256" key="7">
    <source>
        <dbReference type="ARBA" id="ARBA00023251"/>
    </source>
</evidence>
<feature type="region of interest" description="Disordered" evidence="8">
    <location>
        <begin position="75"/>
        <end position="110"/>
    </location>
</feature>
<dbReference type="SUPFAM" id="SSF103473">
    <property type="entry name" value="MFS general substrate transporter"/>
    <property type="match status" value="1"/>
</dbReference>
<evidence type="ECO:0000259" key="10">
    <source>
        <dbReference type="PROSITE" id="PS50850"/>
    </source>
</evidence>
<evidence type="ECO:0000256" key="5">
    <source>
        <dbReference type="ARBA" id="ARBA00022989"/>
    </source>
</evidence>
<name>A0ABS0X6Z4_9ACTN</name>
<comment type="caution">
    <text evidence="11">The sequence shown here is derived from an EMBL/GenBank/DDBJ whole genome shotgun (WGS) entry which is preliminary data.</text>
</comment>
<dbReference type="PANTHER" id="PTHR42718:SF47">
    <property type="entry name" value="METHYL VIOLOGEN RESISTANCE PROTEIN SMVA"/>
    <property type="match status" value="1"/>
</dbReference>
<feature type="compositionally biased region" description="Basic residues" evidence="8">
    <location>
        <begin position="75"/>
        <end position="95"/>
    </location>
</feature>
<feature type="transmembrane region" description="Helical" evidence="9">
    <location>
        <begin position="20"/>
        <end position="40"/>
    </location>
</feature>
<keyword evidence="5 9" id="KW-1133">Transmembrane helix</keyword>
<keyword evidence="2" id="KW-0813">Transport</keyword>
<gene>
    <name evidence="11" type="ORF">JGB26_17960</name>
</gene>
<evidence type="ECO:0000313" key="11">
    <source>
        <dbReference type="EMBL" id="MBJ3808978.1"/>
    </source>
</evidence>
<feature type="transmembrane region" description="Helical" evidence="9">
    <location>
        <begin position="46"/>
        <end position="71"/>
    </location>
</feature>
<dbReference type="InterPro" id="IPR036259">
    <property type="entry name" value="MFS_trans_sf"/>
</dbReference>
<evidence type="ECO:0000256" key="8">
    <source>
        <dbReference type="SAM" id="MobiDB-lite"/>
    </source>
</evidence>
<dbReference type="Proteomes" id="UP000634780">
    <property type="component" value="Unassembled WGS sequence"/>
</dbReference>
<dbReference type="Pfam" id="PF07690">
    <property type="entry name" value="MFS_1"/>
    <property type="match status" value="1"/>
</dbReference>
<evidence type="ECO:0000256" key="9">
    <source>
        <dbReference type="SAM" id="Phobius"/>
    </source>
</evidence>
<feature type="compositionally biased region" description="Low complexity" evidence="8">
    <location>
        <begin position="151"/>
        <end position="164"/>
    </location>
</feature>
<dbReference type="InterPro" id="IPR020846">
    <property type="entry name" value="MFS_dom"/>
</dbReference>
<feature type="transmembrane region" description="Helical" evidence="9">
    <location>
        <begin position="116"/>
        <end position="138"/>
    </location>
</feature>
<reference evidence="11 12" key="1">
    <citation type="submission" date="2020-12" db="EMBL/GenBank/DDBJ databases">
        <title>Streptomyces typhae sp. nov., a novel endophytic actinomycete isolated from the root of cattail pollen (Typha angustifolia L.).</title>
        <authorList>
            <person name="Peng C."/>
            <person name="Liu C."/>
        </authorList>
    </citation>
    <scope>NUCLEOTIDE SEQUENCE [LARGE SCALE GENOMIC DNA]</scope>
    <source>
        <strain evidence="11 12">JCM 4753</strain>
    </source>
</reference>
<comment type="subcellular location">
    <subcellularLocation>
        <location evidence="1">Cell membrane</location>
        <topology evidence="1">Multi-pass membrane protein</topology>
    </subcellularLocation>
</comment>
<protein>
    <submittedName>
        <fullName evidence="11">MFS transporter</fullName>
    </submittedName>
</protein>
<evidence type="ECO:0000256" key="2">
    <source>
        <dbReference type="ARBA" id="ARBA00022448"/>
    </source>
</evidence>
<dbReference type="EMBL" id="JAEKOZ010000010">
    <property type="protein sequence ID" value="MBJ3808978.1"/>
    <property type="molecule type" value="Genomic_DNA"/>
</dbReference>
<accession>A0ABS0X6Z4</accession>
<keyword evidence="4 9" id="KW-0812">Transmembrane</keyword>
<dbReference type="PROSITE" id="PS50850">
    <property type="entry name" value="MFS"/>
    <property type="match status" value="1"/>
</dbReference>
<organism evidence="11 12">
    <name type="scientific">Streptomyces flavofungini</name>
    <dbReference type="NCBI Taxonomy" id="68200"/>
    <lineage>
        <taxon>Bacteria</taxon>
        <taxon>Bacillati</taxon>
        <taxon>Actinomycetota</taxon>
        <taxon>Actinomycetes</taxon>
        <taxon>Kitasatosporales</taxon>
        <taxon>Streptomycetaceae</taxon>
        <taxon>Streptomyces</taxon>
    </lineage>
</organism>
<sequence length="171" mass="17926">MPSTLALISNMFKDPRQRGVVISVWVTCFSVGIAVGPVLGGVLLEWFWWGAVFLLGVPVMAVLLVAAPLLLPRPPRRRRARGPRHPRQRGRRSPRTPRPPGPAAARTRPDAFTGGLNVAAGVAGAVVAVLAVAAMVLLRQVRTGFEEDAEGGAAETSGGAPEAGVPETGSR</sequence>
<proteinExistence type="predicted"/>
<keyword evidence="3" id="KW-1003">Cell membrane</keyword>
<evidence type="ECO:0000313" key="12">
    <source>
        <dbReference type="Proteomes" id="UP000634780"/>
    </source>
</evidence>
<dbReference type="InterPro" id="IPR011701">
    <property type="entry name" value="MFS"/>
</dbReference>
<keyword evidence="6 9" id="KW-0472">Membrane</keyword>
<evidence type="ECO:0000256" key="4">
    <source>
        <dbReference type="ARBA" id="ARBA00022692"/>
    </source>
</evidence>
<keyword evidence="7" id="KW-0046">Antibiotic resistance</keyword>